<comment type="subcellular location">
    <subcellularLocation>
        <location evidence="1">Nucleus</location>
    </subcellularLocation>
</comment>
<reference evidence="9 10" key="1">
    <citation type="journal article" date="2024" name="G3 (Bethesda)">
        <title>Genome assembly of Hibiscus sabdariffa L. provides insights into metabolisms of medicinal natural products.</title>
        <authorList>
            <person name="Kim T."/>
        </authorList>
    </citation>
    <scope>NUCLEOTIDE SEQUENCE [LARGE SCALE GENOMIC DNA]</scope>
    <source>
        <strain evidence="9">TK-2024</strain>
        <tissue evidence="9">Old leaves</tissue>
    </source>
</reference>
<evidence type="ECO:0000313" key="9">
    <source>
        <dbReference type="EMBL" id="KAK8997780.1"/>
    </source>
</evidence>
<comment type="similarity">
    <text evidence="2">Belongs to the bZIP family.</text>
</comment>
<dbReference type="Pfam" id="PF16596">
    <property type="entry name" value="MFMR_assoc"/>
    <property type="match status" value="1"/>
</dbReference>
<dbReference type="PROSITE" id="PS50217">
    <property type="entry name" value="BZIP"/>
    <property type="match status" value="1"/>
</dbReference>
<dbReference type="InterPro" id="IPR044827">
    <property type="entry name" value="GBF-like"/>
</dbReference>
<organism evidence="9 10">
    <name type="scientific">Hibiscus sabdariffa</name>
    <name type="common">roselle</name>
    <dbReference type="NCBI Taxonomy" id="183260"/>
    <lineage>
        <taxon>Eukaryota</taxon>
        <taxon>Viridiplantae</taxon>
        <taxon>Streptophyta</taxon>
        <taxon>Embryophyta</taxon>
        <taxon>Tracheophyta</taxon>
        <taxon>Spermatophyta</taxon>
        <taxon>Magnoliopsida</taxon>
        <taxon>eudicotyledons</taxon>
        <taxon>Gunneridae</taxon>
        <taxon>Pentapetalae</taxon>
        <taxon>rosids</taxon>
        <taxon>malvids</taxon>
        <taxon>Malvales</taxon>
        <taxon>Malvaceae</taxon>
        <taxon>Malvoideae</taxon>
        <taxon>Hibiscus</taxon>
    </lineage>
</organism>
<dbReference type="Proteomes" id="UP001396334">
    <property type="component" value="Unassembled WGS sequence"/>
</dbReference>
<keyword evidence="4" id="KW-0238">DNA-binding</keyword>
<evidence type="ECO:0000256" key="2">
    <source>
        <dbReference type="ARBA" id="ARBA00007163"/>
    </source>
</evidence>
<proteinExistence type="inferred from homology"/>
<feature type="domain" description="BZIP" evidence="8">
    <location>
        <begin position="219"/>
        <end position="282"/>
    </location>
</feature>
<dbReference type="PANTHER" id="PTHR45967">
    <property type="entry name" value="G-BOX-BINDING FACTOR 3-RELATED"/>
    <property type="match status" value="1"/>
</dbReference>
<name>A0ABR2QAR1_9ROSI</name>
<comment type="caution">
    <text evidence="9">The sequence shown here is derived from an EMBL/GenBank/DDBJ whole genome shotgun (WGS) entry which is preliminary data.</text>
</comment>
<keyword evidence="6" id="KW-0539">Nucleus</keyword>
<dbReference type="Gene3D" id="1.20.5.170">
    <property type="match status" value="1"/>
</dbReference>
<feature type="compositionally biased region" description="Polar residues" evidence="7">
    <location>
        <begin position="140"/>
        <end position="161"/>
    </location>
</feature>
<keyword evidence="5" id="KW-0804">Transcription</keyword>
<dbReference type="EMBL" id="JBBPBN010000042">
    <property type="protein sequence ID" value="KAK8997780.1"/>
    <property type="molecule type" value="Genomic_DNA"/>
</dbReference>
<evidence type="ECO:0000256" key="5">
    <source>
        <dbReference type="ARBA" id="ARBA00023163"/>
    </source>
</evidence>
<dbReference type="PANTHER" id="PTHR45967:SF1">
    <property type="entry name" value="G-BOX-BINDING FACTOR 3"/>
    <property type="match status" value="1"/>
</dbReference>
<protein>
    <recommendedName>
        <fullName evidence="8">BZIP domain-containing protein</fullName>
    </recommendedName>
</protein>
<feature type="region of interest" description="Disordered" evidence="7">
    <location>
        <begin position="1"/>
        <end position="21"/>
    </location>
</feature>
<dbReference type="SMART" id="SM00338">
    <property type="entry name" value="BRLZ"/>
    <property type="match status" value="1"/>
</dbReference>
<accession>A0ABR2QAR1</accession>
<dbReference type="SUPFAM" id="SSF57959">
    <property type="entry name" value="Leucine zipper domain"/>
    <property type="match status" value="1"/>
</dbReference>
<feature type="region of interest" description="Disordered" evidence="7">
    <location>
        <begin position="129"/>
        <end position="187"/>
    </location>
</feature>
<keyword evidence="3" id="KW-0805">Transcription regulation</keyword>
<gene>
    <name evidence="9" type="ORF">V6N11_012318</name>
</gene>
<keyword evidence="10" id="KW-1185">Reference proteome</keyword>
<dbReference type="InterPro" id="IPR012900">
    <property type="entry name" value="MFMR"/>
</dbReference>
<dbReference type="Pfam" id="PF00170">
    <property type="entry name" value="bZIP_1"/>
    <property type="match status" value="1"/>
</dbReference>
<dbReference type="InterPro" id="IPR004827">
    <property type="entry name" value="bZIP"/>
</dbReference>
<evidence type="ECO:0000313" key="10">
    <source>
        <dbReference type="Proteomes" id="UP001396334"/>
    </source>
</evidence>
<dbReference type="PROSITE" id="PS00036">
    <property type="entry name" value="BZIP_BASIC"/>
    <property type="match status" value="1"/>
</dbReference>
<dbReference type="InterPro" id="IPR045314">
    <property type="entry name" value="bZIP_plant_GBF1"/>
</dbReference>
<evidence type="ECO:0000256" key="6">
    <source>
        <dbReference type="ARBA" id="ARBA00023242"/>
    </source>
</evidence>
<sequence>MGNNDEGKSKSEKSSSPVPMDQANIHVYPDWAAMQAYYGPRVTMPLYYNSIVASGHAPPPPYMWGPPQPMMPPYATIYPHGGVYAHPAVPLTATPVETPTKSSDNAERGLTKKMKGFDGLAMSIGNSTVANDEGLAEPRMSQSVETEGSTDGSDGNTAWTDQSRRKRSREGTPTIGRDGKNEAKSTNAVAAWEVTTTISPKPIGAVLSPGMSKTLNERELKWERRKQSNRESARRSRLRKQAETEELARKVESLTAENAILRSEINQLTEKSDKLRVENATLVEGLKADQLGQAQEITTNKNNEKEGEMYNKKSCAKLHHLLDASQRSDAVVAS</sequence>
<evidence type="ECO:0000256" key="1">
    <source>
        <dbReference type="ARBA" id="ARBA00004123"/>
    </source>
</evidence>
<feature type="region of interest" description="Disordered" evidence="7">
    <location>
        <begin position="220"/>
        <end position="241"/>
    </location>
</feature>
<evidence type="ECO:0000256" key="4">
    <source>
        <dbReference type="ARBA" id="ARBA00023125"/>
    </source>
</evidence>
<dbReference type="InterPro" id="IPR046347">
    <property type="entry name" value="bZIP_sf"/>
</dbReference>
<dbReference type="Pfam" id="PF07777">
    <property type="entry name" value="MFMR"/>
    <property type="match status" value="1"/>
</dbReference>
<evidence type="ECO:0000256" key="3">
    <source>
        <dbReference type="ARBA" id="ARBA00023015"/>
    </source>
</evidence>
<evidence type="ECO:0000256" key="7">
    <source>
        <dbReference type="SAM" id="MobiDB-lite"/>
    </source>
</evidence>
<feature type="compositionally biased region" description="Basic and acidic residues" evidence="7">
    <location>
        <begin position="1"/>
        <end position="13"/>
    </location>
</feature>
<evidence type="ECO:0000259" key="8">
    <source>
        <dbReference type="PROSITE" id="PS50217"/>
    </source>
</evidence>
<dbReference type="CDD" id="cd14702">
    <property type="entry name" value="bZIP_plant_GBF1"/>
    <property type="match status" value="1"/>
</dbReference>